<dbReference type="PROSITE" id="PS51257">
    <property type="entry name" value="PROKAR_LIPOPROTEIN"/>
    <property type="match status" value="1"/>
</dbReference>
<dbReference type="KEGG" id="pard:DN92_07195"/>
<dbReference type="AlphaFoldDB" id="A0A6M9PLM2"/>
<keyword evidence="3" id="KW-1185">Reference proteome</keyword>
<evidence type="ECO:0000313" key="2">
    <source>
        <dbReference type="EMBL" id="QKM60832.1"/>
    </source>
</evidence>
<dbReference type="Proteomes" id="UP000501090">
    <property type="component" value="Chromosome"/>
</dbReference>
<dbReference type="EMBL" id="CP028940">
    <property type="protein sequence ID" value="QKM60832.1"/>
    <property type="molecule type" value="Genomic_DNA"/>
</dbReference>
<evidence type="ECO:0000313" key="3">
    <source>
        <dbReference type="Proteomes" id="UP000501090"/>
    </source>
</evidence>
<reference evidence="2 3" key="1">
    <citation type="submission" date="2018-04" db="EMBL/GenBank/DDBJ databases">
        <title>Polynucleobacter sp. UK-Long2-W17 genome.</title>
        <authorList>
            <person name="Hahn M.W."/>
        </authorList>
    </citation>
    <scope>NUCLEOTIDE SEQUENCE [LARGE SCALE GENOMIC DNA]</scope>
    <source>
        <strain evidence="2 3">UK-Long2-W17</strain>
    </source>
</reference>
<evidence type="ECO:0000256" key="1">
    <source>
        <dbReference type="SAM" id="SignalP"/>
    </source>
</evidence>
<sequence>MININRRLNRLFLVLAPLVLTACASQSGIWVKSGTTPLQFNQDNYACLQESQQPFGYGQGGYGWGGGIGAGWGPGWGGFNGYSGVQTNQELYSACMRARDYSWQPDTASK</sequence>
<protein>
    <recommendedName>
        <fullName evidence="4">Lipoprotein</fullName>
    </recommendedName>
</protein>
<keyword evidence="1" id="KW-0732">Signal</keyword>
<feature type="chain" id="PRO_5026694810" description="Lipoprotein" evidence="1">
    <location>
        <begin position="25"/>
        <end position="110"/>
    </location>
</feature>
<organism evidence="2 3">
    <name type="scientific">Polynucleobacter arcticus</name>
    <dbReference type="NCBI Taxonomy" id="1743165"/>
    <lineage>
        <taxon>Bacteria</taxon>
        <taxon>Pseudomonadati</taxon>
        <taxon>Pseudomonadota</taxon>
        <taxon>Betaproteobacteria</taxon>
        <taxon>Burkholderiales</taxon>
        <taxon>Burkholderiaceae</taxon>
        <taxon>Polynucleobacter</taxon>
    </lineage>
</organism>
<accession>A0A6M9PLM2</accession>
<dbReference type="RefSeq" id="WP_173960592.1">
    <property type="nucleotide sequence ID" value="NZ_CBCSCC010000009.1"/>
</dbReference>
<feature type="signal peptide" evidence="1">
    <location>
        <begin position="1"/>
        <end position="24"/>
    </location>
</feature>
<name>A0A6M9PLM2_9BURK</name>
<proteinExistence type="predicted"/>
<gene>
    <name evidence="2" type="ORF">DN92_07195</name>
</gene>
<evidence type="ECO:0008006" key="4">
    <source>
        <dbReference type="Google" id="ProtNLM"/>
    </source>
</evidence>